<protein>
    <submittedName>
        <fullName evidence="2">Putative glycosyl transferase</fullName>
    </submittedName>
</protein>
<dbReference type="AlphaFoldDB" id="W7Y0K5"/>
<name>W7Y0K5_9BACT</name>
<evidence type="ECO:0000259" key="1">
    <source>
        <dbReference type="Pfam" id="PF00535"/>
    </source>
</evidence>
<dbReference type="Proteomes" id="UP000019402">
    <property type="component" value="Unassembled WGS sequence"/>
</dbReference>
<dbReference type="Pfam" id="PF00535">
    <property type="entry name" value="Glycos_transf_2"/>
    <property type="match status" value="1"/>
</dbReference>
<dbReference type="InterPro" id="IPR029044">
    <property type="entry name" value="Nucleotide-diphossugar_trans"/>
</dbReference>
<gene>
    <name evidence="2" type="ORF">JCM21142_83151</name>
</gene>
<evidence type="ECO:0000313" key="3">
    <source>
        <dbReference type="Proteomes" id="UP000019402"/>
    </source>
</evidence>
<dbReference type="SUPFAM" id="SSF53448">
    <property type="entry name" value="Nucleotide-diphospho-sugar transferases"/>
    <property type="match status" value="1"/>
</dbReference>
<sequence>MRFYPKISIITVVYNGQDTLEATIKSIEKQSYKNIEYIVIDGGSKDLTLSLIQQYKHVITHWISEPDQAFTMP</sequence>
<keyword evidence="3" id="KW-1185">Reference proteome</keyword>
<organism evidence="2 3">
    <name type="scientific">Saccharicrinis fermentans DSM 9555 = JCM 21142</name>
    <dbReference type="NCBI Taxonomy" id="869213"/>
    <lineage>
        <taxon>Bacteria</taxon>
        <taxon>Pseudomonadati</taxon>
        <taxon>Bacteroidota</taxon>
        <taxon>Bacteroidia</taxon>
        <taxon>Marinilabiliales</taxon>
        <taxon>Marinilabiliaceae</taxon>
        <taxon>Saccharicrinis</taxon>
    </lineage>
</organism>
<proteinExistence type="predicted"/>
<dbReference type="Gene3D" id="3.90.550.10">
    <property type="entry name" value="Spore Coat Polysaccharide Biosynthesis Protein SpsA, Chain A"/>
    <property type="match status" value="1"/>
</dbReference>
<dbReference type="PANTHER" id="PTHR22916:SF3">
    <property type="entry name" value="UDP-GLCNAC:BETAGAL BETA-1,3-N-ACETYLGLUCOSAMINYLTRANSFERASE-LIKE PROTEIN 1"/>
    <property type="match status" value="1"/>
</dbReference>
<dbReference type="InterPro" id="IPR001173">
    <property type="entry name" value="Glyco_trans_2-like"/>
</dbReference>
<evidence type="ECO:0000313" key="2">
    <source>
        <dbReference type="EMBL" id="GAF04445.1"/>
    </source>
</evidence>
<keyword evidence="2" id="KW-0808">Transferase</keyword>
<dbReference type="EMBL" id="BAMD01000045">
    <property type="protein sequence ID" value="GAF04445.1"/>
    <property type="molecule type" value="Genomic_DNA"/>
</dbReference>
<dbReference type="PANTHER" id="PTHR22916">
    <property type="entry name" value="GLYCOSYLTRANSFERASE"/>
    <property type="match status" value="1"/>
</dbReference>
<comment type="caution">
    <text evidence="2">The sequence shown here is derived from an EMBL/GenBank/DDBJ whole genome shotgun (WGS) entry which is preliminary data.</text>
</comment>
<dbReference type="eggNOG" id="COG0463">
    <property type="taxonomic scope" value="Bacteria"/>
</dbReference>
<feature type="domain" description="Glycosyltransferase 2-like" evidence="1">
    <location>
        <begin position="8"/>
        <end position="57"/>
    </location>
</feature>
<dbReference type="GO" id="GO:0016758">
    <property type="term" value="F:hexosyltransferase activity"/>
    <property type="evidence" value="ECO:0007669"/>
    <property type="project" value="UniProtKB-ARBA"/>
</dbReference>
<accession>W7Y0K5</accession>
<reference evidence="2 3" key="1">
    <citation type="journal article" date="2014" name="Genome Announc.">
        <title>Draft Genome Sequence of Cytophaga fermentans JCM 21142T, a Facultative Anaerobe Isolated from Marine Mud.</title>
        <authorList>
            <person name="Starns D."/>
            <person name="Oshima K."/>
            <person name="Suda W."/>
            <person name="Iino T."/>
            <person name="Yuki M."/>
            <person name="Inoue J."/>
            <person name="Kitamura K."/>
            <person name="Iida T."/>
            <person name="Darby A."/>
            <person name="Hattori M."/>
            <person name="Ohkuma M."/>
        </authorList>
    </citation>
    <scope>NUCLEOTIDE SEQUENCE [LARGE SCALE GENOMIC DNA]</scope>
    <source>
        <strain evidence="2 3">JCM 21142</strain>
    </source>
</reference>